<evidence type="ECO:0000256" key="7">
    <source>
        <dbReference type="ARBA" id="ARBA00023175"/>
    </source>
</evidence>
<comment type="subcellular location">
    <subcellularLocation>
        <location evidence="1">Cytoplasm</location>
        <location evidence="1">Cytoskeleton</location>
        <location evidence="1">Spindle</location>
    </subcellularLocation>
</comment>
<dbReference type="InterPro" id="IPR002110">
    <property type="entry name" value="Ankyrin_rpt"/>
</dbReference>
<dbReference type="OrthoDB" id="3176171at2759"/>
<dbReference type="PROSITE" id="PS50088">
    <property type="entry name" value="ANK_REPEAT"/>
    <property type="match status" value="2"/>
</dbReference>
<dbReference type="Proteomes" id="UP000476176">
    <property type="component" value="Unassembled WGS sequence"/>
</dbReference>
<dbReference type="InterPro" id="IPR019821">
    <property type="entry name" value="Kinesin_motor_CS"/>
</dbReference>
<dbReference type="Gene3D" id="1.25.40.20">
    <property type="entry name" value="Ankyrin repeat-containing domain"/>
    <property type="match status" value="1"/>
</dbReference>
<evidence type="ECO:0000256" key="11">
    <source>
        <dbReference type="PROSITE-ProRule" id="PRU00283"/>
    </source>
</evidence>
<keyword evidence="6 12" id="KW-0175">Coiled coil</keyword>
<evidence type="ECO:0000256" key="1">
    <source>
        <dbReference type="ARBA" id="ARBA00004186"/>
    </source>
</evidence>
<dbReference type="Gene3D" id="1.10.287.510">
    <property type="entry name" value="Helix hairpin bin"/>
    <property type="match status" value="1"/>
</dbReference>
<evidence type="ECO:0000256" key="3">
    <source>
        <dbReference type="ARBA" id="ARBA00022701"/>
    </source>
</evidence>
<evidence type="ECO:0000256" key="2">
    <source>
        <dbReference type="ARBA" id="ARBA00022490"/>
    </source>
</evidence>
<feature type="compositionally biased region" description="Low complexity" evidence="13">
    <location>
        <begin position="1618"/>
        <end position="1631"/>
    </location>
</feature>
<dbReference type="PROSITE" id="PS00411">
    <property type="entry name" value="KINESIN_MOTOR_1"/>
    <property type="match status" value="1"/>
</dbReference>
<comment type="caution">
    <text evidence="15">The sequence shown here is derived from an EMBL/GenBank/DDBJ whole genome shotgun (WGS) entry which is preliminary data.</text>
</comment>
<accession>A0A6A3Y7B4</accession>
<dbReference type="InterPro" id="IPR036770">
    <property type="entry name" value="Ankyrin_rpt-contain_sf"/>
</dbReference>
<feature type="coiled-coil region" evidence="12">
    <location>
        <begin position="1332"/>
        <end position="1409"/>
    </location>
</feature>
<dbReference type="SMART" id="SM00248">
    <property type="entry name" value="ANK"/>
    <property type="match status" value="2"/>
</dbReference>
<evidence type="ECO:0000256" key="10">
    <source>
        <dbReference type="PROSITE-ProRule" id="PRU00023"/>
    </source>
</evidence>
<proteinExistence type="inferred from homology"/>
<feature type="coiled-coil region" evidence="12">
    <location>
        <begin position="910"/>
        <end position="1130"/>
    </location>
</feature>
<feature type="coiled-coil region" evidence="12">
    <location>
        <begin position="1265"/>
        <end position="1299"/>
    </location>
</feature>
<feature type="repeat" description="ANK" evidence="10">
    <location>
        <begin position="1905"/>
        <end position="1937"/>
    </location>
</feature>
<evidence type="ECO:0000256" key="8">
    <source>
        <dbReference type="ARBA" id="ARBA00023212"/>
    </source>
</evidence>
<feature type="compositionally biased region" description="Basic and acidic residues" evidence="13">
    <location>
        <begin position="1763"/>
        <end position="1774"/>
    </location>
</feature>
<keyword evidence="5 11" id="KW-0067">ATP-binding</keyword>
<reference evidence="15 17" key="1">
    <citation type="submission" date="2018-08" db="EMBL/GenBank/DDBJ databases">
        <title>Genomic investigation of the strawberry pathogen Phytophthora fragariae indicates pathogenicity is determined by transcriptional variation in three key races.</title>
        <authorList>
            <person name="Adams T.M."/>
            <person name="Armitage A.D."/>
            <person name="Sobczyk M.K."/>
            <person name="Bates H.J."/>
            <person name="Dunwell J.M."/>
            <person name="Nellist C.F."/>
            <person name="Harrison R.J."/>
        </authorList>
    </citation>
    <scope>NUCLEOTIDE SEQUENCE [LARGE SCALE GENOMIC DNA]</scope>
    <source>
        <strain evidence="16 18">BC-23</strain>
        <strain evidence="15 17">NOV-27</strain>
    </source>
</reference>
<gene>
    <name evidence="16" type="ORF">PF004_g9022</name>
    <name evidence="15" type="ORF">PF005_g10195</name>
</gene>
<keyword evidence="2" id="KW-0963">Cytoplasm</keyword>
<dbReference type="GO" id="GO:0005874">
    <property type="term" value="C:microtubule"/>
    <property type="evidence" value="ECO:0007669"/>
    <property type="project" value="UniProtKB-KW"/>
</dbReference>
<evidence type="ECO:0000256" key="5">
    <source>
        <dbReference type="ARBA" id="ARBA00022840"/>
    </source>
</evidence>
<feature type="repeat" description="ANK" evidence="10">
    <location>
        <begin position="1939"/>
        <end position="1971"/>
    </location>
</feature>
<dbReference type="PROSITE" id="PS50297">
    <property type="entry name" value="ANK_REP_REGION"/>
    <property type="match status" value="2"/>
</dbReference>
<keyword evidence="7 11" id="KW-0505">Motor protein</keyword>
<dbReference type="GO" id="GO:0005829">
    <property type="term" value="C:cytosol"/>
    <property type="evidence" value="ECO:0007669"/>
    <property type="project" value="UniProtKB-ARBA"/>
</dbReference>
<dbReference type="GO" id="GO:0007018">
    <property type="term" value="P:microtubule-based movement"/>
    <property type="evidence" value="ECO:0007669"/>
    <property type="project" value="InterPro"/>
</dbReference>
<dbReference type="GO" id="GO:0003777">
    <property type="term" value="F:microtubule motor activity"/>
    <property type="evidence" value="ECO:0007669"/>
    <property type="project" value="InterPro"/>
</dbReference>
<feature type="binding site" evidence="11">
    <location>
        <begin position="112"/>
        <end position="119"/>
    </location>
    <ligand>
        <name>ATP</name>
        <dbReference type="ChEBI" id="CHEBI:30616"/>
    </ligand>
</feature>
<dbReference type="InterPro" id="IPR036961">
    <property type="entry name" value="Kinesin_motor_dom_sf"/>
</dbReference>
<keyword evidence="4 11" id="KW-0547">Nucleotide-binding</keyword>
<dbReference type="EMBL" id="QXGC01000433">
    <property type="protein sequence ID" value="KAE9235762.1"/>
    <property type="molecule type" value="Genomic_DNA"/>
</dbReference>
<evidence type="ECO:0000259" key="14">
    <source>
        <dbReference type="PROSITE" id="PS50067"/>
    </source>
</evidence>
<dbReference type="Gene3D" id="3.40.850.10">
    <property type="entry name" value="Kinesin motor domain"/>
    <property type="match status" value="1"/>
</dbReference>
<feature type="compositionally biased region" description="Polar residues" evidence="13">
    <location>
        <begin position="1632"/>
        <end position="1641"/>
    </location>
</feature>
<keyword evidence="10" id="KW-0040">ANK repeat</keyword>
<feature type="coiled-coil region" evidence="12">
    <location>
        <begin position="1436"/>
        <end position="1595"/>
    </location>
</feature>
<keyword evidence="8" id="KW-0206">Cytoskeleton</keyword>
<comment type="similarity">
    <text evidence="9">Belongs to the TRAFAC class myosin-kinesin ATPase superfamily. Kinesin family. KIN-12 subfamily.</text>
</comment>
<organism evidence="15 17">
    <name type="scientific">Phytophthora fragariae</name>
    <dbReference type="NCBI Taxonomy" id="53985"/>
    <lineage>
        <taxon>Eukaryota</taxon>
        <taxon>Sar</taxon>
        <taxon>Stramenopiles</taxon>
        <taxon>Oomycota</taxon>
        <taxon>Peronosporomycetes</taxon>
        <taxon>Peronosporales</taxon>
        <taxon>Peronosporaceae</taxon>
        <taxon>Phytophthora</taxon>
    </lineage>
</organism>
<feature type="coiled-coil region" evidence="12">
    <location>
        <begin position="1181"/>
        <end position="1215"/>
    </location>
</feature>
<keyword evidence="3" id="KW-0493">Microtubule</keyword>
<dbReference type="PANTHER" id="PTHR37739">
    <property type="entry name" value="KINESIN-LIKE PROTEIN KIN-12D"/>
    <property type="match status" value="1"/>
</dbReference>
<dbReference type="GO" id="GO:0000278">
    <property type="term" value="P:mitotic cell cycle"/>
    <property type="evidence" value="ECO:0007669"/>
    <property type="project" value="UniProtKB-ARBA"/>
</dbReference>
<dbReference type="InterPro" id="IPR001752">
    <property type="entry name" value="Kinesin_motor_dom"/>
</dbReference>
<evidence type="ECO:0000313" key="17">
    <source>
        <dbReference type="Proteomes" id="UP000433483"/>
    </source>
</evidence>
<evidence type="ECO:0000256" key="6">
    <source>
        <dbReference type="ARBA" id="ARBA00023054"/>
    </source>
</evidence>
<dbReference type="FunFam" id="3.40.850.10:FF:000034">
    <property type="entry name" value="Kinesin family member 15"/>
    <property type="match status" value="1"/>
</dbReference>
<dbReference type="GO" id="GO:0005813">
    <property type="term" value="C:centrosome"/>
    <property type="evidence" value="ECO:0007669"/>
    <property type="project" value="UniProtKB-ARBA"/>
</dbReference>
<protein>
    <submittedName>
        <fullName evidence="15">Kinesin-like protein</fullName>
    </submittedName>
</protein>
<feature type="region of interest" description="Disordered" evidence="13">
    <location>
        <begin position="1795"/>
        <end position="1873"/>
    </location>
</feature>
<dbReference type="Pfam" id="PF00225">
    <property type="entry name" value="Kinesin"/>
    <property type="match status" value="1"/>
</dbReference>
<dbReference type="InterPro" id="IPR044986">
    <property type="entry name" value="KIF15/KIN-12"/>
</dbReference>
<feature type="region of interest" description="Disordered" evidence="13">
    <location>
        <begin position="1750"/>
        <end position="1774"/>
    </location>
</feature>
<evidence type="ECO:0000256" key="13">
    <source>
        <dbReference type="SAM" id="MobiDB-lite"/>
    </source>
</evidence>
<dbReference type="PRINTS" id="PR00380">
    <property type="entry name" value="KINESINHEAVY"/>
</dbReference>
<feature type="compositionally biased region" description="Acidic residues" evidence="13">
    <location>
        <begin position="1813"/>
        <end position="1822"/>
    </location>
</feature>
<dbReference type="InterPro" id="IPR027417">
    <property type="entry name" value="P-loop_NTPase"/>
</dbReference>
<dbReference type="SUPFAM" id="SSF52540">
    <property type="entry name" value="P-loop containing nucleoside triphosphate hydrolases"/>
    <property type="match status" value="1"/>
</dbReference>
<dbReference type="Pfam" id="PF12796">
    <property type="entry name" value="Ank_2"/>
    <property type="match status" value="1"/>
</dbReference>
<dbReference type="PANTHER" id="PTHR37739:SF8">
    <property type="entry name" value="KINESIN-LIKE PROTEIN KIN-12D"/>
    <property type="match status" value="1"/>
</dbReference>
<name>A0A6A3Y7B4_9STRA</name>
<feature type="domain" description="Kinesin motor" evidence="14">
    <location>
        <begin position="6"/>
        <end position="373"/>
    </location>
</feature>
<feature type="region of interest" description="Disordered" evidence="13">
    <location>
        <begin position="1663"/>
        <end position="1685"/>
    </location>
</feature>
<feature type="compositionally biased region" description="Basic and acidic residues" evidence="13">
    <location>
        <begin position="1835"/>
        <end position="1845"/>
    </location>
</feature>
<dbReference type="SUPFAM" id="SSF48403">
    <property type="entry name" value="Ankyrin repeat"/>
    <property type="match status" value="1"/>
</dbReference>
<dbReference type="GO" id="GO:0008017">
    <property type="term" value="F:microtubule binding"/>
    <property type="evidence" value="ECO:0007669"/>
    <property type="project" value="InterPro"/>
</dbReference>
<dbReference type="SMART" id="SM00129">
    <property type="entry name" value="KISc"/>
    <property type="match status" value="1"/>
</dbReference>
<evidence type="ECO:0000256" key="9">
    <source>
        <dbReference type="ARBA" id="ARBA00034488"/>
    </source>
</evidence>
<evidence type="ECO:0000256" key="12">
    <source>
        <dbReference type="SAM" id="Coils"/>
    </source>
</evidence>
<dbReference type="EMBL" id="QXGB01000479">
    <property type="protein sequence ID" value="KAE9213442.1"/>
    <property type="molecule type" value="Genomic_DNA"/>
</dbReference>
<feature type="coiled-coil region" evidence="12">
    <location>
        <begin position="517"/>
        <end position="544"/>
    </location>
</feature>
<feature type="region of interest" description="Disordered" evidence="13">
    <location>
        <begin position="1610"/>
        <end position="1649"/>
    </location>
</feature>
<dbReference type="GO" id="GO:0005524">
    <property type="term" value="F:ATP binding"/>
    <property type="evidence" value="ECO:0007669"/>
    <property type="project" value="UniProtKB-UniRule"/>
</dbReference>
<dbReference type="PROSITE" id="PS50067">
    <property type="entry name" value="KINESIN_MOTOR_2"/>
    <property type="match status" value="1"/>
</dbReference>
<feature type="compositionally biased region" description="Basic and acidic residues" evidence="13">
    <location>
        <begin position="1801"/>
        <end position="1812"/>
    </location>
</feature>
<dbReference type="Proteomes" id="UP000433483">
    <property type="component" value="Unassembled WGS sequence"/>
</dbReference>
<evidence type="ECO:0000313" key="18">
    <source>
        <dbReference type="Proteomes" id="UP000476176"/>
    </source>
</evidence>
<evidence type="ECO:0000256" key="4">
    <source>
        <dbReference type="ARBA" id="ARBA00022741"/>
    </source>
</evidence>
<evidence type="ECO:0000313" key="16">
    <source>
        <dbReference type="EMBL" id="KAE9235762.1"/>
    </source>
</evidence>
<feature type="coiled-coil region" evidence="12">
    <location>
        <begin position="740"/>
        <end position="873"/>
    </location>
</feature>
<sequence length="2001" mass="223279">MDEDASVRVFCRVRPPNERERGVKASALSGSAGFLARSGASASFAKKCVTVPASDAAQQTLFLHSKHGPARTFTFDRVFGEHATQTDVFSAVGAPITQACLEGYNGTIFAYGQTGSGKTFTMQGPDDVIDADAPSLTQDQLALRGLVPRVFDYLFANVVAADNVQHSFACSFLEIYNERVYDLLDGGSAKDAAGLQLRENGRKGVHVEGLIESVVTSSKKAAELMTVGAQNRRVGQTSMNRESSRSHSVFILQLQSKETSPEGTKIRTSRFNLVDLAGSERQRSTDAAGERLKEAGSINKSLSALGNVIMGLSEQSVGKHRHVHYRDSKLTFLLKDSLGGNSKTFMVATISPAEDSAFETLSTLKFAQRAKMIQNRAVVNEDSVGSALFLQEEIQRLRRQLQQAHQEIARGIPGSNLLIQETTQSEITPSQDSTISSVGPCDPAIDSRFRELEESFATTAEKSDRLQRSCEYLQLQNGNFQALCEELKHHIAHLKMMLRLRGAGGPGAHEYEPSADAIEWRMKYEEMEERFVELQDELQRSGIEDAGVTQKMNSEVENLNMMVLALTKQLAFVLHDKHDLQDRLLENQSDKDESMAEPSAQEAVGADFSARLEEALKQQASEYQAKLDAVASTSACLEEKAAETALELLQFREREASWSVQQHDLERQLADSNGALQRSEEAHSATRGLLVQEKIKGDKLEVQLERSREAVRLEFETVLANAATTNCDLENSKKCLQHELTATTADLQQRQHEVQEAEKAFAQLKSDMVRVEEASQSLASELNDARGELKEVTLQAAHLQTEISGRDNAIDQLKRCEAAVTEENLTLKQKLEDSKKSILQLQEDANVTAQKHAEKINCLEQQAQEEKQKLTEDFVAQFRVKDEHYQQLHAELDDFRSKDDEAGRLHQAQLEEKETYLAELQRQLDDQKRESKKSLEDLQVKLSQTLDDFSNVSEEKGRIEAHHSAAIEQVGRLEEDAKQLETQKNEMAGEIQRLSEKAEQLSLKTNELDNQKADLQTKCEQQQAQLSESEDRITKFTQQVDELQHQYAAYSSEAAELRKELASVQEDKRQAAITHARVLEDLSSSTKKIEELTKELALNKDTVDEMSSKLERAANEIREAEETVAHQREEVQMYKGIQSTLRDEVRKLELDRLELAESLKIEQESKHDVELKFSEARQEWLDEKSKMMQDSQESILALEKRVEELTLDKDSLSTQKCELEQENESLKAAVGEQDRSLQELKDCVTDRDGQIRALESIRTDSVAAQDELSSTVAELRKTLSDIERKLAEEQSLVSKQEVELTEKSGVISERDDVINSLKERMQSDQAAWDVKVREYKADLETAHGRVQALEQLVAEKAAVFAKAEDVLLAEKRSLEQKLEEGQEILAQQTEQLMQEIKQLSSSIEEKDSELQLSIKALAEMKEHLTRSAEDDSDAKVGELQAALEELDAKHKSVVAENLSLKKKAVSELKEQEEELARRRSEVDAAEEQLKSDRQALAELKAAAEAAQKEAKAKAVSQNALGQAKRKFLTEKVKLQREIQVLTKKLETVSKENEKLVGHHNSRQKIQHHVKVKEENNRLLNQVRQLTDEKFKLQRSLEKLRPTLKEKENIGVDSIIKTPPSVSPSSNSSSQSQLTKTINRPSFGSASTATAGTAASAARAAARLAARGRPISRSASPGPAKKRTSMSSLLDVAKAMNAEAANLSLVDVAKAENAANAPTKPLTLMDVAKQETQTTESPKQTLLQLAQEIDKEDRSRVQAALDSTAKKVKVERQEHRGQTLKQAALELHQEEQQAVQVLKSKAASEERSKHEVADPSDEQDNYGDDGYSSFEDEEDSAPKKDSKQQREAAQVDPAEEEESYDPPPRATPSESKESKEFLRAVYRADKFQVRDMLDGEVVDANIADQHGWSGLHWAASQNHSDILQLLLVKGAEINAIDQINGWTALHVAVVRESVDCVQLLLSSGAEPRIRDNYGDSVIECLQAAGRKKKLKMLQLLQEARSR</sequence>
<keyword evidence="17" id="KW-1185">Reference proteome</keyword>
<dbReference type="GO" id="GO:0005819">
    <property type="term" value="C:spindle"/>
    <property type="evidence" value="ECO:0007669"/>
    <property type="project" value="UniProtKB-SubCell"/>
</dbReference>
<evidence type="ECO:0000313" key="15">
    <source>
        <dbReference type="EMBL" id="KAE9213442.1"/>
    </source>
</evidence>